<organism evidence="1 2">
    <name type="scientific">Caerostris extrusa</name>
    <name type="common">Bark spider</name>
    <name type="synonym">Caerostris bankana</name>
    <dbReference type="NCBI Taxonomy" id="172846"/>
    <lineage>
        <taxon>Eukaryota</taxon>
        <taxon>Metazoa</taxon>
        <taxon>Ecdysozoa</taxon>
        <taxon>Arthropoda</taxon>
        <taxon>Chelicerata</taxon>
        <taxon>Arachnida</taxon>
        <taxon>Araneae</taxon>
        <taxon>Araneomorphae</taxon>
        <taxon>Entelegynae</taxon>
        <taxon>Araneoidea</taxon>
        <taxon>Araneidae</taxon>
        <taxon>Caerostris</taxon>
    </lineage>
</organism>
<gene>
    <name evidence="1" type="ORF">CEXT_164661</name>
</gene>
<dbReference type="EMBL" id="BPLR01003492">
    <property type="protein sequence ID" value="GIX85242.1"/>
    <property type="molecule type" value="Genomic_DNA"/>
</dbReference>
<evidence type="ECO:0000313" key="1">
    <source>
        <dbReference type="EMBL" id="GIX85242.1"/>
    </source>
</evidence>
<feature type="non-terminal residue" evidence="1">
    <location>
        <position position="13"/>
    </location>
</feature>
<protein>
    <submittedName>
        <fullName evidence="1">Uncharacterized protein</fullName>
    </submittedName>
</protein>
<comment type="caution">
    <text evidence="1">The sequence shown here is derived from an EMBL/GenBank/DDBJ whole genome shotgun (WGS) entry which is preliminary data.</text>
</comment>
<dbReference type="Proteomes" id="UP001054945">
    <property type="component" value="Unassembled WGS sequence"/>
</dbReference>
<accession>A0AAV4NPX7</accession>
<keyword evidence="2" id="KW-1185">Reference proteome</keyword>
<sequence>MLKPVAMYLSGSE</sequence>
<name>A0AAV4NPX7_CAEEX</name>
<reference evidence="1 2" key="1">
    <citation type="submission" date="2021-06" db="EMBL/GenBank/DDBJ databases">
        <title>Caerostris extrusa draft genome.</title>
        <authorList>
            <person name="Kono N."/>
            <person name="Arakawa K."/>
        </authorList>
    </citation>
    <scope>NUCLEOTIDE SEQUENCE [LARGE SCALE GENOMIC DNA]</scope>
</reference>
<proteinExistence type="predicted"/>
<evidence type="ECO:0000313" key="2">
    <source>
        <dbReference type="Proteomes" id="UP001054945"/>
    </source>
</evidence>